<keyword evidence="3" id="KW-1185">Reference proteome</keyword>
<organism evidence="2 3">
    <name type="scientific">Mesorhizobium kowhaii</name>
    <dbReference type="NCBI Taxonomy" id="1300272"/>
    <lineage>
        <taxon>Bacteria</taxon>
        <taxon>Pseudomonadati</taxon>
        <taxon>Pseudomonadota</taxon>
        <taxon>Alphaproteobacteria</taxon>
        <taxon>Hyphomicrobiales</taxon>
        <taxon>Phyllobacteriaceae</taxon>
        <taxon>Mesorhizobium</taxon>
    </lineage>
</organism>
<comment type="caution">
    <text evidence="2">The sequence shown here is derived from an EMBL/GenBank/DDBJ whole genome shotgun (WGS) entry which is preliminary data.</text>
</comment>
<gene>
    <name evidence="2" type="ORF">B5V02_24860</name>
</gene>
<dbReference type="InterPro" id="IPR050261">
    <property type="entry name" value="FrsA_esterase"/>
</dbReference>
<dbReference type="Proteomes" id="UP000248616">
    <property type="component" value="Unassembled WGS sequence"/>
</dbReference>
<dbReference type="Gene3D" id="3.40.50.1820">
    <property type="entry name" value="alpha/beta hydrolase"/>
    <property type="match status" value="1"/>
</dbReference>
<dbReference type="GO" id="GO:0052689">
    <property type="term" value="F:carboxylic ester hydrolase activity"/>
    <property type="evidence" value="ECO:0007669"/>
    <property type="project" value="UniProtKB-ARBA"/>
</dbReference>
<evidence type="ECO:0000313" key="3">
    <source>
        <dbReference type="Proteomes" id="UP000248616"/>
    </source>
</evidence>
<dbReference type="PANTHER" id="PTHR22946:SF9">
    <property type="entry name" value="POLYKETIDE TRANSFERASE AF380"/>
    <property type="match status" value="1"/>
</dbReference>
<sequence length="404" mass="43042">MRPATQWVKPGLINESNLRQIIRRPTIRSRLRGENMGRLSLRLAGLVVLWLVAGLSPVFAADFTKPGPFAVGLQKFTIPDISGKHPMATMVWYPAAGPAPDPNAAILMVSMDAPAATTGPYPLVILIHGLDGNGSLYGTLGRQLASYGFVVAAADYDTGLGGPLDEGVSREDGRAIWLLYDHPANVVRVIEYTDSLTAPGGKLAGTIDTSHIGVWGHSSGGTTVFQAGGARVNFRELDAWCAVNKKDPYASDTCQFVGHEQSVATHYGVADPIAAPMPPIWDRRVAALVAGAPDELHAFGDTGIAEVKVPTLIMFASDDAAVSPKHNALWAYDEISSQDKALAVFDRGGHMMFMNSSEPAFKQANALTTAFFLDILKGHPAGRPALMPDAVSFPGLSYKTTLQP</sequence>
<accession>A0A2W7BYF3</accession>
<evidence type="ECO:0000313" key="2">
    <source>
        <dbReference type="EMBL" id="PZV35860.1"/>
    </source>
</evidence>
<name>A0A2W7BYF3_9HYPH</name>
<dbReference type="AlphaFoldDB" id="A0A2W7BYF3"/>
<dbReference type="InterPro" id="IPR029058">
    <property type="entry name" value="AB_hydrolase_fold"/>
</dbReference>
<protein>
    <submittedName>
        <fullName evidence="2">Uncharacterized protein</fullName>
    </submittedName>
</protein>
<evidence type="ECO:0000256" key="1">
    <source>
        <dbReference type="ARBA" id="ARBA00022801"/>
    </source>
</evidence>
<dbReference type="EMBL" id="MZXV01000055">
    <property type="protein sequence ID" value="PZV35860.1"/>
    <property type="molecule type" value="Genomic_DNA"/>
</dbReference>
<proteinExistence type="predicted"/>
<keyword evidence="1" id="KW-0378">Hydrolase</keyword>
<reference evidence="3" key="1">
    <citation type="submission" date="2017-03" db="EMBL/GenBank/DDBJ databases">
        <authorList>
            <person name="Safronova V.I."/>
            <person name="Sazanova A.L."/>
            <person name="Chirak E.R."/>
        </authorList>
    </citation>
    <scope>NUCLEOTIDE SEQUENCE [LARGE SCALE GENOMIC DNA]</scope>
    <source>
        <strain evidence="3">Ach-343</strain>
    </source>
</reference>
<dbReference type="Pfam" id="PF03403">
    <property type="entry name" value="PAF-AH_p_II"/>
    <property type="match status" value="1"/>
</dbReference>
<dbReference type="SUPFAM" id="SSF53474">
    <property type="entry name" value="alpha/beta-Hydrolases"/>
    <property type="match status" value="1"/>
</dbReference>
<dbReference type="PANTHER" id="PTHR22946">
    <property type="entry name" value="DIENELACTONE HYDROLASE DOMAIN-CONTAINING PROTEIN-RELATED"/>
    <property type="match status" value="1"/>
</dbReference>